<keyword evidence="3" id="KW-1185">Reference proteome</keyword>
<protein>
    <submittedName>
        <fullName evidence="2">Uncharacterized protein</fullName>
    </submittedName>
</protein>
<evidence type="ECO:0000313" key="1">
    <source>
        <dbReference type="EMBL" id="WMV38690.1"/>
    </source>
</evidence>
<accession>A0AAF0U3T0</accession>
<reference evidence="2" key="1">
    <citation type="submission" date="2023-08" db="EMBL/GenBank/DDBJ databases">
        <title>A de novo genome assembly of Solanum verrucosum Schlechtendal, a Mexican diploid species geographically isolated from the other diploid A-genome species in potato relatives.</title>
        <authorList>
            <person name="Hosaka K."/>
        </authorList>
    </citation>
    <scope>NUCLEOTIDE SEQUENCE</scope>
    <source>
        <tissue evidence="2">Young leaves</tissue>
    </source>
</reference>
<name>A0AAF0U3T0_SOLVR</name>
<proteinExistence type="predicted"/>
<organism evidence="2 3">
    <name type="scientific">Solanum verrucosum</name>
    <dbReference type="NCBI Taxonomy" id="315347"/>
    <lineage>
        <taxon>Eukaryota</taxon>
        <taxon>Viridiplantae</taxon>
        <taxon>Streptophyta</taxon>
        <taxon>Embryophyta</taxon>
        <taxon>Tracheophyta</taxon>
        <taxon>Spermatophyta</taxon>
        <taxon>Magnoliopsida</taxon>
        <taxon>eudicotyledons</taxon>
        <taxon>Gunneridae</taxon>
        <taxon>Pentapetalae</taxon>
        <taxon>asterids</taxon>
        <taxon>lamiids</taxon>
        <taxon>Solanales</taxon>
        <taxon>Solanaceae</taxon>
        <taxon>Solanoideae</taxon>
        <taxon>Solaneae</taxon>
        <taxon>Solanum</taxon>
    </lineage>
</organism>
<dbReference type="EMBL" id="CP133618">
    <property type="protein sequence ID" value="WMV38690.1"/>
    <property type="molecule type" value="Genomic_DNA"/>
</dbReference>
<evidence type="ECO:0000313" key="3">
    <source>
        <dbReference type="Proteomes" id="UP001234989"/>
    </source>
</evidence>
<evidence type="ECO:0000313" key="2">
    <source>
        <dbReference type="EMBL" id="WMV38696.1"/>
    </source>
</evidence>
<dbReference type="AlphaFoldDB" id="A0AAF0U3T0"/>
<dbReference type="Proteomes" id="UP001234989">
    <property type="component" value="Chromosome 7"/>
</dbReference>
<sequence>MTQERESLEKNIEFQNLILKDEEKKVTRVVSESSEKIEEIHFQHYWCKVVVIRKV</sequence>
<gene>
    <name evidence="1" type="ORF">MTR67_032075</name>
    <name evidence="2" type="ORF">MTR67_032081</name>
</gene>
<dbReference type="EMBL" id="CP133618">
    <property type="protein sequence ID" value="WMV38696.1"/>
    <property type="molecule type" value="Genomic_DNA"/>
</dbReference>